<dbReference type="InterPro" id="IPR006640">
    <property type="entry name" value="SprT-like_domain"/>
</dbReference>
<comment type="similarity">
    <text evidence="4">Belongs to the SprT family.</text>
</comment>
<feature type="binding site" evidence="4">
    <location>
        <position position="67"/>
    </location>
    <ligand>
        <name>Zn(2+)</name>
        <dbReference type="ChEBI" id="CHEBI:29105"/>
    </ligand>
</feature>
<organism evidence="6 7">
    <name type="scientific">Lapidilactobacillus achengensis</name>
    <dbReference type="NCBI Taxonomy" id="2486000"/>
    <lineage>
        <taxon>Bacteria</taxon>
        <taxon>Bacillati</taxon>
        <taxon>Bacillota</taxon>
        <taxon>Bacilli</taxon>
        <taxon>Lactobacillales</taxon>
        <taxon>Lactobacillaceae</taxon>
        <taxon>Lapidilactobacillus</taxon>
    </lineage>
</organism>
<keyword evidence="1 4" id="KW-0963">Cytoplasm</keyword>
<feature type="domain" description="SprT-like" evidence="5">
    <location>
        <begin position="4"/>
        <end position="151"/>
    </location>
</feature>
<evidence type="ECO:0000313" key="7">
    <source>
        <dbReference type="Proteomes" id="UP001596310"/>
    </source>
</evidence>
<evidence type="ECO:0000259" key="5">
    <source>
        <dbReference type="SMART" id="SM00731"/>
    </source>
</evidence>
<evidence type="ECO:0000256" key="3">
    <source>
        <dbReference type="ARBA" id="ARBA00022833"/>
    </source>
</evidence>
<dbReference type="InterPro" id="IPR023524">
    <property type="entry name" value="Uncharacterised_SprT-like"/>
</dbReference>
<dbReference type="InterPro" id="IPR035240">
    <property type="entry name" value="SprT_Zn_ribbon"/>
</dbReference>
<dbReference type="Pfam" id="PF17283">
    <property type="entry name" value="Zn_ribbon_SprT"/>
    <property type="match status" value="1"/>
</dbReference>
<dbReference type="HAMAP" id="MF_00745">
    <property type="entry name" value="SprT_like"/>
    <property type="match status" value="1"/>
</dbReference>
<comment type="subcellular location">
    <subcellularLocation>
        <location evidence="4">Cytoplasm</location>
    </subcellularLocation>
</comment>
<dbReference type="RefSeq" id="WP_125596881.1">
    <property type="nucleotide sequence ID" value="NZ_JBHSSM010000005.1"/>
</dbReference>
<evidence type="ECO:0000256" key="2">
    <source>
        <dbReference type="ARBA" id="ARBA00022723"/>
    </source>
</evidence>
<dbReference type="SMART" id="SM00731">
    <property type="entry name" value="SprT"/>
    <property type="match status" value="1"/>
</dbReference>
<feature type="active site" evidence="4">
    <location>
        <position position="68"/>
    </location>
</feature>
<comment type="cofactor">
    <cofactor evidence="4">
        <name>Zn(2+)</name>
        <dbReference type="ChEBI" id="CHEBI:29105"/>
    </cofactor>
    <text evidence="4">Binds 1 zinc ion.</text>
</comment>
<accession>A0ABW1UK69</accession>
<keyword evidence="2 4" id="KW-0479">Metal-binding</keyword>
<sequence>MTDQELQRLVEQVSLTAFHRPFRHQARFNPRLKTTGGRYFIGDHHLDFNPKYAATLSPADFVGIVKHELCHYHLHLSGQPYQHRSPAFKTLLAQVGGSRYVPATAASSRQPQHPARYQYRCQKCGQVYWRQRRINLQRFVCGRCQGQLRLQASA</sequence>
<protein>
    <recommendedName>
        <fullName evidence="4">Protein SprT-like</fullName>
    </recommendedName>
</protein>
<dbReference type="Pfam" id="PF10263">
    <property type="entry name" value="SprT-like"/>
    <property type="match status" value="1"/>
</dbReference>
<evidence type="ECO:0000256" key="1">
    <source>
        <dbReference type="ARBA" id="ARBA00022490"/>
    </source>
</evidence>
<gene>
    <name evidence="6" type="ORF">ACFQHW_01915</name>
</gene>
<dbReference type="Proteomes" id="UP001596310">
    <property type="component" value="Unassembled WGS sequence"/>
</dbReference>
<name>A0ABW1UK69_9LACO</name>
<evidence type="ECO:0000313" key="6">
    <source>
        <dbReference type="EMBL" id="MFC6314327.1"/>
    </source>
</evidence>
<comment type="caution">
    <text evidence="6">The sequence shown here is derived from an EMBL/GenBank/DDBJ whole genome shotgun (WGS) entry which is preliminary data.</text>
</comment>
<evidence type="ECO:0000256" key="4">
    <source>
        <dbReference type="HAMAP-Rule" id="MF_00745"/>
    </source>
</evidence>
<keyword evidence="3 4" id="KW-0862">Zinc</keyword>
<keyword evidence="7" id="KW-1185">Reference proteome</keyword>
<proteinExistence type="inferred from homology"/>
<reference evidence="7" key="1">
    <citation type="journal article" date="2019" name="Int. J. Syst. Evol. Microbiol.">
        <title>The Global Catalogue of Microorganisms (GCM) 10K type strain sequencing project: providing services to taxonomists for standard genome sequencing and annotation.</title>
        <authorList>
            <consortium name="The Broad Institute Genomics Platform"/>
            <consortium name="The Broad Institute Genome Sequencing Center for Infectious Disease"/>
            <person name="Wu L."/>
            <person name="Ma J."/>
        </authorList>
    </citation>
    <scope>NUCLEOTIDE SEQUENCE [LARGE SCALE GENOMIC DNA]</scope>
    <source>
        <strain evidence="7">CCM 8897</strain>
    </source>
</reference>
<dbReference type="NCBIfam" id="NF003339">
    <property type="entry name" value="PRK04351.1"/>
    <property type="match status" value="1"/>
</dbReference>
<dbReference type="EMBL" id="JBHSSM010000005">
    <property type="protein sequence ID" value="MFC6314327.1"/>
    <property type="molecule type" value="Genomic_DNA"/>
</dbReference>
<feature type="binding site" evidence="4">
    <location>
        <position position="71"/>
    </location>
    <ligand>
        <name>Zn(2+)</name>
        <dbReference type="ChEBI" id="CHEBI:29105"/>
    </ligand>
</feature>